<dbReference type="Gene3D" id="3.30.730.10">
    <property type="entry name" value="AP2/ERF domain"/>
    <property type="match status" value="2"/>
</dbReference>
<dbReference type="PROSITE" id="PS51032">
    <property type="entry name" value="AP2_ERF"/>
    <property type="match status" value="2"/>
</dbReference>
<dbReference type="Proteomes" id="UP001055439">
    <property type="component" value="Chromosome 7"/>
</dbReference>
<dbReference type="SMART" id="SM00380">
    <property type="entry name" value="AP2"/>
    <property type="match status" value="2"/>
</dbReference>
<evidence type="ECO:0000256" key="5">
    <source>
        <dbReference type="ARBA" id="ARBA00023242"/>
    </source>
</evidence>
<evidence type="ECO:0000313" key="8">
    <source>
        <dbReference type="EMBL" id="URE16854.1"/>
    </source>
</evidence>
<dbReference type="PANTHER" id="PTHR32467:SF114">
    <property type="entry name" value="OS02G0747600 PROTEIN"/>
    <property type="match status" value="1"/>
</dbReference>
<dbReference type="CDD" id="cd00018">
    <property type="entry name" value="AP2"/>
    <property type="match status" value="1"/>
</dbReference>
<accession>A0A9E7GRN7</accession>
<dbReference type="GO" id="GO:0005634">
    <property type="term" value="C:nucleus"/>
    <property type="evidence" value="ECO:0007669"/>
    <property type="project" value="UniProtKB-SubCell"/>
</dbReference>
<dbReference type="GO" id="GO:0003700">
    <property type="term" value="F:DNA-binding transcription factor activity"/>
    <property type="evidence" value="ECO:0007669"/>
    <property type="project" value="InterPro"/>
</dbReference>
<feature type="domain" description="AP2/ERF" evidence="7">
    <location>
        <begin position="366"/>
        <end position="424"/>
    </location>
</feature>
<organism evidence="8 9">
    <name type="scientific">Musa troglodytarum</name>
    <name type="common">fe'i banana</name>
    <dbReference type="NCBI Taxonomy" id="320322"/>
    <lineage>
        <taxon>Eukaryota</taxon>
        <taxon>Viridiplantae</taxon>
        <taxon>Streptophyta</taxon>
        <taxon>Embryophyta</taxon>
        <taxon>Tracheophyta</taxon>
        <taxon>Spermatophyta</taxon>
        <taxon>Magnoliopsida</taxon>
        <taxon>Liliopsida</taxon>
        <taxon>Zingiberales</taxon>
        <taxon>Musaceae</taxon>
        <taxon>Musa</taxon>
    </lineage>
</organism>
<comment type="similarity">
    <text evidence="6">Belongs to the AP2/ERF transcription factor family. AP2 subfamily.</text>
</comment>
<keyword evidence="2" id="KW-0805">Transcription regulation</keyword>
<evidence type="ECO:0000256" key="1">
    <source>
        <dbReference type="ARBA" id="ARBA00004123"/>
    </source>
</evidence>
<protein>
    <submittedName>
        <fullName evidence="8">AP2</fullName>
    </submittedName>
</protein>
<keyword evidence="9" id="KW-1185">Reference proteome</keyword>
<name>A0A9E7GRN7_9LILI</name>
<evidence type="ECO:0000256" key="3">
    <source>
        <dbReference type="ARBA" id="ARBA00023125"/>
    </source>
</evidence>
<dbReference type="SUPFAM" id="SSF54171">
    <property type="entry name" value="DNA-binding domain"/>
    <property type="match status" value="2"/>
</dbReference>
<feature type="domain" description="AP2/ERF" evidence="7">
    <location>
        <begin position="275"/>
        <end position="330"/>
    </location>
</feature>
<evidence type="ECO:0000256" key="2">
    <source>
        <dbReference type="ARBA" id="ARBA00023015"/>
    </source>
</evidence>
<reference evidence="8" key="1">
    <citation type="submission" date="2022-05" db="EMBL/GenBank/DDBJ databases">
        <title>The Musa troglodytarum L. genome provides insights into the mechanism of non-climacteric behaviour and enrichment of carotenoids.</title>
        <authorList>
            <person name="Wang J."/>
        </authorList>
    </citation>
    <scope>NUCLEOTIDE SEQUENCE</scope>
    <source>
        <tissue evidence="8">Leaf</tissue>
    </source>
</reference>
<dbReference type="InterPro" id="IPR001471">
    <property type="entry name" value="AP2/ERF_dom"/>
</dbReference>
<gene>
    <name evidence="8" type="ORF">MUK42_04959</name>
</gene>
<dbReference type="OrthoDB" id="207175at2759"/>
<comment type="subcellular location">
    <subcellularLocation>
        <location evidence="1">Nucleus</location>
    </subcellularLocation>
</comment>
<dbReference type="AlphaFoldDB" id="A0A9E7GRN7"/>
<evidence type="ECO:0000256" key="4">
    <source>
        <dbReference type="ARBA" id="ARBA00023163"/>
    </source>
</evidence>
<dbReference type="PANTHER" id="PTHR32467">
    <property type="entry name" value="AP2-LIKE ETHYLENE-RESPONSIVE TRANSCRIPTION FACTOR"/>
    <property type="match status" value="1"/>
</dbReference>
<dbReference type="GO" id="GO:0003677">
    <property type="term" value="F:DNA binding"/>
    <property type="evidence" value="ECO:0007669"/>
    <property type="project" value="UniProtKB-KW"/>
</dbReference>
<keyword evidence="5" id="KW-0539">Nucleus</keyword>
<keyword evidence="4" id="KW-0804">Transcription</keyword>
<dbReference type="Pfam" id="PF00847">
    <property type="entry name" value="AP2"/>
    <property type="match status" value="1"/>
</dbReference>
<keyword evidence="3" id="KW-0238">DNA-binding</keyword>
<dbReference type="InterPro" id="IPR016177">
    <property type="entry name" value="DNA-bd_dom_sf"/>
</dbReference>
<dbReference type="EMBL" id="CP097509">
    <property type="protein sequence ID" value="URE16854.1"/>
    <property type="molecule type" value="Genomic_DNA"/>
</dbReference>
<proteinExistence type="inferred from homology"/>
<dbReference type="InterPro" id="IPR036955">
    <property type="entry name" value="AP2/ERF_dom_sf"/>
</dbReference>
<evidence type="ECO:0000259" key="7">
    <source>
        <dbReference type="PROSITE" id="PS51032"/>
    </source>
</evidence>
<evidence type="ECO:0000313" key="9">
    <source>
        <dbReference type="Proteomes" id="UP001055439"/>
    </source>
</evidence>
<evidence type="ECO:0000256" key="6">
    <source>
        <dbReference type="ARBA" id="ARBA00037973"/>
    </source>
</evidence>
<sequence>MGEMDGRDSKRTVELFGCAVTTTSKPKSDDLVLRSWSITQNDFIEEENVDSLNPNSLLFSNYMKKEDSLDVTNYEEGPSIQTISTKGSSLEGNVSTKDGSLEGKTSCGFFVSNFCNEKNLDNGDDSADVDKVDTYQSNLILCSSPARRDFPSEHRTNEVNIVCFRILKKEISFGVTRGSTATNTDKTYESKVDHGMSVEDNADSLPSCIASVEKVESSEATTVEVCLDDATNLKSSSKGMSIDSITSNKTCLANKDCTEPANSTARKVAIPRSSIYHGVTRHRWSGKYEAHLWDNTCRLEGQRHKGKQAARVYDVAALKYWGIGTKLNFQKELEDIKNMTREECVTYVRRYTTTRRSSCFSRGASVYRGVTRRQKDGRWQARIGRVAGNKDIYLGTFRTEEEAAEAYDIAAIKLCGTNVVTNFHISNYCEKGLGQLEDEGRVLGGISPSQLKL</sequence>